<dbReference type="EMBL" id="MT143194">
    <property type="protein sequence ID" value="QJA93995.1"/>
    <property type="molecule type" value="Genomic_DNA"/>
</dbReference>
<accession>A0A6M3LMF9</accession>
<sequence>MTTSSNMYGEALKGYGPVPPKQGIYEISETQKAVLGQRLEFADGRIFRYAKAGATDLAPGKLCKAGVVNNANCLNDIMAAAVTVGSKSLTLVTSSAVTTGAEGWLQINDVDGEGIMYKIEKTAANATTSTSTDITLYDPIATALTTSSQGTIIFNSYEQVEVCSAITDIILGVPPVTVTAEYYFWIQTWGVACVLSEGITPAGQVVEVAIGDGVAGVTTCNADSALGVGVQMLVGVDTEYKPVSLRINP</sequence>
<proteinExistence type="predicted"/>
<gene>
    <name evidence="1" type="ORF">MM415B04034_0008</name>
</gene>
<dbReference type="AlphaFoldDB" id="A0A6M3LMF9"/>
<name>A0A6M3LMF9_9ZZZZ</name>
<organism evidence="1">
    <name type="scientific">viral metagenome</name>
    <dbReference type="NCBI Taxonomy" id="1070528"/>
    <lineage>
        <taxon>unclassified sequences</taxon>
        <taxon>metagenomes</taxon>
        <taxon>organismal metagenomes</taxon>
    </lineage>
</organism>
<reference evidence="1" key="1">
    <citation type="submission" date="2020-03" db="EMBL/GenBank/DDBJ databases">
        <title>The deep terrestrial virosphere.</title>
        <authorList>
            <person name="Holmfeldt K."/>
            <person name="Nilsson E."/>
            <person name="Simone D."/>
            <person name="Lopez-Fernandez M."/>
            <person name="Wu X."/>
            <person name="de Brujin I."/>
            <person name="Lundin D."/>
            <person name="Andersson A."/>
            <person name="Bertilsson S."/>
            <person name="Dopson M."/>
        </authorList>
    </citation>
    <scope>NUCLEOTIDE SEQUENCE</scope>
    <source>
        <strain evidence="1">MM415B04034</strain>
    </source>
</reference>
<protein>
    <submittedName>
        <fullName evidence="1">Uncharacterized protein</fullName>
    </submittedName>
</protein>
<evidence type="ECO:0000313" key="1">
    <source>
        <dbReference type="EMBL" id="QJA93995.1"/>
    </source>
</evidence>